<feature type="transmembrane region" description="Helical" evidence="2">
    <location>
        <begin position="241"/>
        <end position="259"/>
    </location>
</feature>
<feature type="region of interest" description="Disordered" evidence="1">
    <location>
        <begin position="1"/>
        <end position="35"/>
    </location>
</feature>
<keyword evidence="2" id="KW-1133">Transmembrane helix</keyword>
<protein>
    <submittedName>
        <fullName evidence="3">DUF3159 domain-containing protein</fullName>
    </submittedName>
</protein>
<accession>A0A3A5MT80</accession>
<dbReference type="EMBL" id="QZVS01000076">
    <property type="protein sequence ID" value="RJT89166.1"/>
    <property type="molecule type" value="Genomic_DNA"/>
</dbReference>
<proteinExistence type="predicted"/>
<keyword evidence="4" id="KW-1185">Reference proteome</keyword>
<evidence type="ECO:0000256" key="2">
    <source>
        <dbReference type="SAM" id="Phobius"/>
    </source>
</evidence>
<dbReference type="PIRSF" id="PIRSF010219">
    <property type="entry name" value="UCP010219"/>
    <property type="match status" value="1"/>
</dbReference>
<organism evidence="3 4">
    <name type="scientific">Cryobacterium melibiosiphilum</name>
    <dbReference type="NCBI Taxonomy" id="995039"/>
    <lineage>
        <taxon>Bacteria</taxon>
        <taxon>Bacillati</taxon>
        <taxon>Actinomycetota</taxon>
        <taxon>Actinomycetes</taxon>
        <taxon>Micrococcales</taxon>
        <taxon>Microbacteriaceae</taxon>
        <taxon>Cryobacterium</taxon>
    </lineage>
</organism>
<name>A0A3A5MT80_9MICO</name>
<comment type="caution">
    <text evidence="3">The sequence shown here is derived from an EMBL/GenBank/DDBJ whole genome shotgun (WGS) entry which is preliminary data.</text>
</comment>
<dbReference type="Proteomes" id="UP000272015">
    <property type="component" value="Unassembled WGS sequence"/>
</dbReference>
<dbReference type="AlphaFoldDB" id="A0A3A5MT80"/>
<sequence>MTTDADPRPPEHPSDGPESPSEKPSEKPPASVQGAFAESMAGAARRAGFAAATEGEAISGHALLATMGGIRGLVEAVLPGLVFLVTYSLTIDPTTDVATDPIGTLLPSLIAPLVIGVIFVVLRAVTRQTTTPAIGGLVGTAISVALALFTGKPSDFFLVGLWTNAGYGAALLISVLVRWPLIGVAVGFLMGDGVAWRLDASKRRVMNILTLCWTGLFLGRLAVQLPLYLADNVELLATTKLLMGIPLYAPLLVVSWLLVRSVYRKADAAI</sequence>
<feature type="compositionally biased region" description="Basic and acidic residues" evidence="1">
    <location>
        <begin position="1"/>
        <end position="26"/>
    </location>
</feature>
<keyword evidence="2" id="KW-0472">Membrane</keyword>
<evidence type="ECO:0000256" key="1">
    <source>
        <dbReference type="SAM" id="MobiDB-lite"/>
    </source>
</evidence>
<evidence type="ECO:0000313" key="3">
    <source>
        <dbReference type="EMBL" id="RJT89166.1"/>
    </source>
</evidence>
<reference evidence="3 4" key="1">
    <citation type="submission" date="2018-09" db="EMBL/GenBank/DDBJ databases">
        <title>Novel species of Cryobacterium.</title>
        <authorList>
            <person name="Liu Q."/>
            <person name="Xin Y.-H."/>
        </authorList>
    </citation>
    <scope>NUCLEOTIDE SEQUENCE [LARGE SCALE GENOMIC DNA]</scope>
    <source>
        <strain evidence="3 4">Hh39</strain>
    </source>
</reference>
<dbReference type="Pfam" id="PF11361">
    <property type="entry name" value="DUF3159"/>
    <property type="match status" value="1"/>
</dbReference>
<dbReference type="OrthoDB" id="5244221at2"/>
<gene>
    <name evidence="3" type="ORF">D6T64_07845</name>
</gene>
<dbReference type="InterPro" id="IPR016566">
    <property type="entry name" value="UCP010219"/>
</dbReference>
<feature type="transmembrane region" description="Helical" evidence="2">
    <location>
        <begin position="208"/>
        <end position="229"/>
    </location>
</feature>
<evidence type="ECO:0000313" key="4">
    <source>
        <dbReference type="Proteomes" id="UP000272015"/>
    </source>
</evidence>
<dbReference type="RefSeq" id="WP_119973908.1">
    <property type="nucleotide sequence ID" value="NZ_JBHSQA010000018.1"/>
</dbReference>
<feature type="transmembrane region" description="Helical" evidence="2">
    <location>
        <begin position="134"/>
        <end position="151"/>
    </location>
</feature>
<feature type="transmembrane region" description="Helical" evidence="2">
    <location>
        <begin position="72"/>
        <end position="90"/>
    </location>
</feature>
<feature type="transmembrane region" description="Helical" evidence="2">
    <location>
        <begin position="102"/>
        <end position="122"/>
    </location>
</feature>
<feature type="transmembrane region" description="Helical" evidence="2">
    <location>
        <begin position="171"/>
        <end position="196"/>
    </location>
</feature>
<keyword evidence="2" id="KW-0812">Transmembrane</keyword>